<feature type="compositionally biased region" description="Basic and acidic residues" evidence="1">
    <location>
        <begin position="62"/>
        <end position="77"/>
    </location>
</feature>
<comment type="caution">
    <text evidence="2">The sequence shown here is derived from an EMBL/GenBank/DDBJ whole genome shotgun (WGS) entry which is preliminary data.</text>
</comment>
<proteinExistence type="predicted"/>
<evidence type="ECO:0000313" key="3">
    <source>
        <dbReference type="Proteomes" id="UP001287356"/>
    </source>
</evidence>
<feature type="non-terminal residue" evidence="2">
    <location>
        <position position="246"/>
    </location>
</feature>
<organism evidence="2 3">
    <name type="scientific">Lasiosphaeria ovina</name>
    <dbReference type="NCBI Taxonomy" id="92902"/>
    <lineage>
        <taxon>Eukaryota</taxon>
        <taxon>Fungi</taxon>
        <taxon>Dikarya</taxon>
        <taxon>Ascomycota</taxon>
        <taxon>Pezizomycotina</taxon>
        <taxon>Sordariomycetes</taxon>
        <taxon>Sordariomycetidae</taxon>
        <taxon>Sordariales</taxon>
        <taxon>Lasiosphaeriaceae</taxon>
        <taxon>Lasiosphaeria</taxon>
    </lineage>
</organism>
<keyword evidence="3" id="KW-1185">Reference proteome</keyword>
<reference evidence="2" key="1">
    <citation type="journal article" date="2023" name="Mol. Phylogenet. Evol.">
        <title>Genome-scale phylogeny and comparative genomics of the fungal order Sordariales.</title>
        <authorList>
            <person name="Hensen N."/>
            <person name="Bonometti L."/>
            <person name="Westerberg I."/>
            <person name="Brannstrom I.O."/>
            <person name="Guillou S."/>
            <person name="Cros-Aarteil S."/>
            <person name="Calhoun S."/>
            <person name="Haridas S."/>
            <person name="Kuo A."/>
            <person name="Mondo S."/>
            <person name="Pangilinan J."/>
            <person name="Riley R."/>
            <person name="LaButti K."/>
            <person name="Andreopoulos B."/>
            <person name="Lipzen A."/>
            <person name="Chen C."/>
            <person name="Yan M."/>
            <person name="Daum C."/>
            <person name="Ng V."/>
            <person name="Clum A."/>
            <person name="Steindorff A."/>
            <person name="Ohm R.A."/>
            <person name="Martin F."/>
            <person name="Silar P."/>
            <person name="Natvig D.O."/>
            <person name="Lalanne C."/>
            <person name="Gautier V."/>
            <person name="Ament-Velasquez S.L."/>
            <person name="Kruys A."/>
            <person name="Hutchinson M.I."/>
            <person name="Powell A.J."/>
            <person name="Barry K."/>
            <person name="Miller A.N."/>
            <person name="Grigoriev I.V."/>
            <person name="Debuchy R."/>
            <person name="Gladieux P."/>
            <person name="Hiltunen Thoren M."/>
            <person name="Johannesson H."/>
        </authorList>
    </citation>
    <scope>NUCLEOTIDE SEQUENCE</scope>
    <source>
        <strain evidence="2">CBS 958.72</strain>
    </source>
</reference>
<dbReference type="Proteomes" id="UP001287356">
    <property type="component" value="Unassembled WGS sequence"/>
</dbReference>
<reference evidence="2" key="2">
    <citation type="submission" date="2023-06" db="EMBL/GenBank/DDBJ databases">
        <authorList>
            <consortium name="Lawrence Berkeley National Laboratory"/>
            <person name="Haridas S."/>
            <person name="Hensen N."/>
            <person name="Bonometti L."/>
            <person name="Westerberg I."/>
            <person name="Brannstrom I.O."/>
            <person name="Guillou S."/>
            <person name="Cros-Aarteil S."/>
            <person name="Calhoun S."/>
            <person name="Kuo A."/>
            <person name="Mondo S."/>
            <person name="Pangilinan J."/>
            <person name="Riley R."/>
            <person name="Labutti K."/>
            <person name="Andreopoulos B."/>
            <person name="Lipzen A."/>
            <person name="Chen C."/>
            <person name="Yanf M."/>
            <person name="Daum C."/>
            <person name="Ng V."/>
            <person name="Clum A."/>
            <person name="Steindorff A."/>
            <person name="Ohm R."/>
            <person name="Martin F."/>
            <person name="Silar P."/>
            <person name="Natvig D."/>
            <person name="Lalanne C."/>
            <person name="Gautier V."/>
            <person name="Ament-Velasquez S.L."/>
            <person name="Kruys A."/>
            <person name="Hutchinson M.I."/>
            <person name="Powell A.J."/>
            <person name="Barry K."/>
            <person name="Miller A.N."/>
            <person name="Grigoriev I.V."/>
            <person name="Debuchy R."/>
            <person name="Gladieux P."/>
            <person name="Thoren M.H."/>
            <person name="Johannesson H."/>
        </authorList>
    </citation>
    <scope>NUCLEOTIDE SEQUENCE</scope>
    <source>
        <strain evidence="2">CBS 958.72</strain>
    </source>
</reference>
<feature type="compositionally biased region" description="Basic and acidic residues" evidence="1">
    <location>
        <begin position="99"/>
        <end position="115"/>
    </location>
</feature>
<name>A0AAE0N874_9PEZI</name>
<evidence type="ECO:0000313" key="2">
    <source>
        <dbReference type="EMBL" id="KAK3374427.1"/>
    </source>
</evidence>
<gene>
    <name evidence="2" type="ORF">B0T24DRAFT_626474</name>
</gene>
<accession>A0AAE0N874</accession>
<dbReference type="EMBL" id="JAULSN010000004">
    <property type="protein sequence ID" value="KAK3374427.1"/>
    <property type="molecule type" value="Genomic_DNA"/>
</dbReference>
<protein>
    <submittedName>
        <fullName evidence="2">Uncharacterized protein</fullName>
    </submittedName>
</protein>
<dbReference type="AlphaFoldDB" id="A0AAE0N874"/>
<sequence length="246" mass="28098">MFFSLSRDGVVREASGTCHTELARPTEYLSQKWTIKAFSWPGCFLAIFLTLQRYRASTIHGLDHSQRAQHKNSQESKKGHKPRTGNTPHPLGRRKRTARNSEQREQGADRQEKGHRNIHRTNAASRREPVDETRQGQDKTAKETGHRLYRKSSKTLPQRTRFLFLVPIMDHCDVARNFPRRACPMMIDENKGIVSQLLPSWLLTFCVALCTISTKNGMCPTESTTFHPHLRAFKGDGKKGETFAAL</sequence>
<feature type="region of interest" description="Disordered" evidence="1">
    <location>
        <begin position="62"/>
        <end position="153"/>
    </location>
</feature>
<evidence type="ECO:0000256" key="1">
    <source>
        <dbReference type="SAM" id="MobiDB-lite"/>
    </source>
</evidence>
<feature type="compositionally biased region" description="Basic and acidic residues" evidence="1">
    <location>
        <begin position="125"/>
        <end position="146"/>
    </location>
</feature>